<dbReference type="InterPro" id="IPR036291">
    <property type="entry name" value="NAD(P)-bd_dom_sf"/>
</dbReference>
<dbReference type="InterPro" id="IPR002347">
    <property type="entry name" value="SDR_fam"/>
</dbReference>
<dbReference type="Pfam" id="PF13561">
    <property type="entry name" value="adh_short_C2"/>
    <property type="match status" value="1"/>
</dbReference>
<protein>
    <recommendedName>
        <fullName evidence="3">NAD(P)-binding protein</fullName>
    </recommendedName>
</protein>
<dbReference type="InterPro" id="IPR052184">
    <property type="entry name" value="SDR_enzymes"/>
</dbReference>
<accession>A0A6G1J5B9</accession>
<dbReference type="PANTHER" id="PTHR45458:SF2">
    <property type="entry name" value="OXIDOREDUCTASE, SHORT CHAIN DEHYDROGENASE_REDUCTASE FAMILY SUPERFAMILY (AFU_ORTHOLOGUE AFUA_3G13450)"/>
    <property type="match status" value="1"/>
</dbReference>
<evidence type="ECO:0000313" key="2">
    <source>
        <dbReference type="Proteomes" id="UP000799291"/>
    </source>
</evidence>
<gene>
    <name evidence="1" type="ORF">K458DRAFT_416841</name>
</gene>
<name>A0A6G1J5B9_9PLEO</name>
<dbReference type="PANTHER" id="PTHR45458">
    <property type="entry name" value="SHORT-CHAIN DEHYDROGENASE/REDUCTASE SDR"/>
    <property type="match status" value="1"/>
</dbReference>
<dbReference type="SUPFAM" id="SSF51735">
    <property type="entry name" value="NAD(P)-binding Rossmann-fold domains"/>
    <property type="match status" value="1"/>
</dbReference>
<dbReference type="Proteomes" id="UP000799291">
    <property type="component" value="Unassembled WGS sequence"/>
</dbReference>
<proteinExistence type="predicted"/>
<dbReference type="EMBL" id="MU005578">
    <property type="protein sequence ID" value="KAF2685608.1"/>
    <property type="molecule type" value="Genomic_DNA"/>
</dbReference>
<dbReference type="GO" id="GO:0016616">
    <property type="term" value="F:oxidoreductase activity, acting on the CH-OH group of donors, NAD or NADP as acceptor"/>
    <property type="evidence" value="ECO:0007669"/>
    <property type="project" value="TreeGrafter"/>
</dbReference>
<dbReference type="OrthoDB" id="5296at2759"/>
<dbReference type="AlphaFoldDB" id="A0A6G1J5B9"/>
<keyword evidence="2" id="KW-1185">Reference proteome</keyword>
<organism evidence="1 2">
    <name type="scientific">Lentithecium fluviatile CBS 122367</name>
    <dbReference type="NCBI Taxonomy" id="1168545"/>
    <lineage>
        <taxon>Eukaryota</taxon>
        <taxon>Fungi</taxon>
        <taxon>Dikarya</taxon>
        <taxon>Ascomycota</taxon>
        <taxon>Pezizomycotina</taxon>
        <taxon>Dothideomycetes</taxon>
        <taxon>Pleosporomycetidae</taxon>
        <taxon>Pleosporales</taxon>
        <taxon>Massarineae</taxon>
        <taxon>Lentitheciaceae</taxon>
        <taxon>Lentithecium</taxon>
    </lineage>
</organism>
<evidence type="ECO:0008006" key="3">
    <source>
        <dbReference type="Google" id="ProtNLM"/>
    </source>
</evidence>
<sequence length="189" mass="20510">MQYNSPQIDLLVICAGYFAKEKFDALNYDRELLMYKTTAIGPTFLVQNLVSLGLLKEGSRIVLVGGESGSITLRHKSTHGGNYGGHASKAALNMTAKLLSIDLEKKGIAVSVVHTGYLRKQNPDGFFEKGGPDAVKPDEAAKSLKDWIATFDMSKTGQFWSVRGTAGIPSAEVIMGKKVDTSESIQLPW</sequence>
<reference evidence="1" key="1">
    <citation type="journal article" date="2020" name="Stud. Mycol.">
        <title>101 Dothideomycetes genomes: a test case for predicting lifestyles and emergence of pathogens.</title>
        <authorList>
            <person name="Haridas S."/>
            <person name="Albert R."/>
            <person name="Binder M."/>
            <person name="Bloem J."/>
            <person name="Labutti K."/>
            <person name="Salamov A."/>
            <person name="Andreopoulos B."/>
            <person name="Baker S."/>
            <person name="Barry K."/>
            <person name="Bills G."/>
            <person name="Bluhm B."/>
            <person name="Cannon C."/>
            <person name="Castanera R."/>
            <person name="Culley D."/>
            <person name="Daum C."/>
            <person name="Ezra D."/>
            <person name="Gonzalez J."/>
            <person name="Henrissat B."/>
            <person name="Kuo A."/>
            <person name="Liang C."/>
            <person name="Lipzen A."/>
            <person name="Lutzoni F."/>
            <person name="Magnuson J."/>
            <person name="Mondo S."/>
            <person name="Nolan M."/>
            <person name="Ohm R."/>
            <person name="Pangilinan J."/>
            <person name="Park H.-J."/>
            <person name="Ramirez L."/>
            <person name="Alfaro M."/>
            <person name="Sun H."/>
            <person name="Tritt A."/>
            <person name="Yoshinaga Y."/>
            <person name="Zwiers L.-H."/>
            <person name="Turgeon B."/>
            <person name="Goodwin S."/>
            <person name="Spatafora J."/>
            <person name="Crous P."/>
            <person name="Grigoriev I."/>
        </authorList>
    </citation>
    <scope>NUCLEOTIDE SEQUENCE</scope>
    <source>
        <strain evidence="1">CBS 122367</strain>
    </source>
</reference>
<dbReference type="Gene3D" id="3.40.50.720">
    <property type="entry name" value="NAD(P)-binding Rossmann-like Domain"/>
    <property type="match status" value="1"/>
</dbReference>
<evidence type="ECO:0000313" key="1">
    <source>
        <dbReference type="EMBL" id="KAF2685608.1"/>
    </source>
</evidence>